<dbReference type="GeneID" id="94290102"/>
<dbReference type="GO" id="GO:0016757">
    <property type="term" value="F:glycosyltransferase activity"/>
    <property type="evidence" value="ECO:0007669"/>
    <property type="project" value="UniProtKB-KW"/>
</dbReference>
<dbReference type="KEGG" id="phet:94290102"/>
<feature type="transmembrane region" description="Helical" evidence="4">
    <location>
        <begin position="21"/>
        <end position="39"/>
    </location>
</feature>
<name>A0A836ICG4_9TRYP</name>
<keyword evidence="3" id="KW-0808">Transferase</keyword>
<evidence type="ECO:0000313" key="7">
    <source>
        <dbReference type="Proteomes" id="UP000674318"/>
    </source>
</evidence>
<keyword evidence="4" id="KW-0472">Membrane</keyword>
<reference evidence="6 7" key="1">
    <citation type="submission" date="2021-02" db="EMBL/GenBank/DDBJ databases">
        <title>Porcisia hertigi Genome sequencing and assembly.</title>
        <authorList>
            <person name="Almutairi H."/>
            <person name="Gatherer D."/>
        </authorList>
    </citation>
    <scope>NUCLEOTIDE SEQUENCE [LARGE SCALE GENOMIC DNA]</scope>
    <source>
        <strain evidence="6 7">C119</strain>
    </source>
</reference>
<keyword evidence="7" id="KW-1185">Reference proteome</keyword>
<dbReference type="Pfam" id="PF00535">
    <property type="entry name" value="Glycos_transf_2"/>
    <property type="match status" value="1"/>
</dbReference>
<evidence type="ECO:0000256" key="1">
    <source>
        <dbReference type="ARBA" id="ARBA00006739"/>
    </source>
</evidence>
<evidence type="ECO:0000256" key="2">
    <source>
        <dbReference type="ARBA" id="ARBA00022676"/>
    </source>
</evidence>
<keyword evidence="4" id="KW-1133">Transmembrane helix</keyword>
<organism evidence="6 7">
    <name type="scientific">Porcisia hertigi</name>
    <dbReference type="NCBI Taxonomy" id="2761500"/>
    <lineage>
        <taxon>Eukaryota</taxon>
        <taxon>Discoba</taxon>
        <taxon>Euglenozoa</taxon>
        <taxon>Kinetoplastea</taxon>
        <taxon>Metakinetoplastina</taxon>
        <taxon>Trypanosomatida</taxon>
        <taxon>Trypanosomatidae</taxon>
        <taxon>Leishmaniinae</taxon>
        <taxon>Porcisia</taxon>
    </lineage>
</organism>
<evidence type="ECO:0000259" key="5">
    <source>
        <dbReference type="Pfam" id="PF00535"/>
    </source>
</evidence>
<dbReference type="OrthoDB" id="10267535at2759"/>
<evidence type="ECO:0000256" key="4">
    <source>
        <dbReference type="SAM" id="Phobius"/>
    </source>
</evidence>
<comment type="similarity">
    <text evidence="1">Belongs to the glycosyltransferase 2 family.</text>
</comment>
<dbReference type="RefSeq" id="XP_067755231.1">
    <property type="nucleotide sequence ID" value="XM_067900025.1"/>
</dbReference>
<sequence>MRSRKSHLSNSPLHRVVQRPAVRIALYLLLFIIAYLAPLCVYFERDVLVTFEDTHRPGETFISDERFFQCMADRLSQSEEHSNRIPYVILPVTLDYQDIKVLFCNITAPITYIMFINNGEFDPLRKLLDRLSDKMSDYLDKRLFIIHHPENVGYAAAVNEGLRHALTFSVERVPWVFITNADVRFGQGLIEDFIAKVNKETENQTTRMKELEAEVAAEPTALKNVADARFTYRSDKPPVVTAPSLPYRIRAMPPEEMVREFEDTYGVFYTSHVPYMSTFALPRLTIATVGFFDENHYPAYGEDHDYAWRMHALGFKVYCSKRGRYVHIENANLDADRLSKEYGLYKYTAYVQQSLKFARMNYQPIRLEYRRTKWFPNQRIVETDMGRMPLPFRGNLPVDMWVVDTQRRETIIDMGEARRCRSVHRLYNLSLLDFNVSAITDHQQK</sequence>
<evidence type="ECO:0000256" key="3">
    <source>
        <dbReference type="ARBA" id="ARBA00022679"/>
    </source>
</evidence>
<gene>
    <name evidence="6" type="ORF">JKF63_04030</name>
</gene>
<dbReference type="Gene3D" id="3.90.550.10">
    <property type="entry name" value="Spore Coat Polysaccharide Biosynthesis Protein SpsA, Chain A"/>
    <property type="match status" value="1"/>
</dbReference>
<comment type="caution">
    <text evidence="6">The sequence shown here is derived from an EMBL/GenBank/DDBJ whole genome shotgun (WGS) entry which is preliminary data.</text>
</comment>
<keyword evidence="2" id="KW-0328">Glycosyltransferase</keyword>
<evidence type="ECO:0000313" key="6">
    <source>
        <dbReference type="EMBL" id="KAG5497763.1"/>
    </source>
</evidence>
<dbReference type="Proteomes" id="UP000674318">
    <property type="component" value="Unassembled WGS sequence"/>
</dbReference>
<feature type="domain" description="Glycosyltransferase 2-like" evidence="5">
    <location>
        <begin position="111"/>
        <end position="202"/>
    </location>
</feature>
<accession>A0A836ICG4</accession>
<proteinExistence type="inferred from homology"/>
<dbReference type="EMBL" id="JAFJZO010000031">
    <property type="protein sequence ID" value="KAG5497763.1"/>
    <property type="molecule type" value="Genomic_DNA"/>
</dbReference>
<keyword evidence="4" id="KW-0812">Transmembrane</keyword>
<dbReference type="InterPro" id="IPR001173">
    <property type="entry name" value="Glyco_trans_2-like"/>
</dbReference>
<dbReference type="InterPro" id="IPR029044">
    <property type="entry name" value="Nucleotide-diphossugar_trans"/>
</dbReference>
<dbReference type="SUPFAM" id="SSF53448">
    <property type="entry name" value="Nucleotide-diphospho-sugar transferases"/>
    <property type="match status" value="1"/>
</dbReference>
<protein>
    <recommendedName>
        <fullName evidence="5">Glycosyltransferase 2-like domain-containing protein</fullName>
    </recommendedName>
</protein>
<dbReference type="PANTHER" id="PTHR43179">
    <property type="entry name" value="RHAMNOSYLTRANSFERASE WBBL"/>
    <property type="match status" value="1"/>
</dbReference>
<dbReference type="PANTHER" id="PTHR43179:SF12">
    <property type="entry name" value="GALACTOFURANOSYLTRANSFERASE GLFT2"/>
    <property type="match status" value="1"/>
</dbReference>
<dbReference type="AlphaFoldDB" id="A0A836ICG4"/>